<dbReference type="Proteomes" id="UP000702544">
    <property type="component" value="Unassembled WGS sequence"/>
</dbReference>
<proteinExistence type="inferred from homology"/>
<comment type="caution">
    <text evidence="10">The sequence shown here is derived from an EMBL/GenBank/DDBJ whole genome shotgun (WGS) entry which is preliminary data.</text>
</comment>
<reference evidence="10 11" key="1">
    <citation type="submission" date="2020-01" db="EMBL/GenBank/DDBJ databases">
        <title>Genomes assembled from Gulf of Kutch pelagic sediment metagenomes.</title>
        <authorList>
            <person name="Chandrashekar M."/>
            <person name="Mahajan M.S."/>
            <person name="Dave K.J."/>
            <person name="Vatsa P."/>
            <person name="Nathani N.M."/>
        </authorList>
    </citation>
    <scope>NUCLEOTIDE SEQUENCE [LARGE SCALE GENOMIC DNA]</scope>
    <source>
        <strain evidence="10">KS3-K002</strain>
    </source>
</reference>
<evidence type="ECO:0000256" key="6">
    <source>
        <dbReference type="ARBA" id="ARBA00022989"/>
    </source>
</evidence>
<dbReference type="AlphaFoldDB" id="A0AAE4ZB01"/>
<keyword evidence="3" id="KW-0813">Transport</keyword>
<evidence type="ECO:0000256" key="9">
    <source>
        <dbReference type="SAM" id="Phobius"/>
    </source>
</evidence>
<keyword evidence="8 9" id="KW-0472">Membrane</keyword>
<evidence type="ECO:0000256" key="3">
    <source>
        <dbReference type="ARBA" id="ARBA00022448"/>
    </source>
</evidence>
<evidence type="ECO:0000313" key="10">
    <source>
        <dbReference type="EMBL" id="NIR76699.1"/>
    </source>
</evidence>
<evidence type="ECO:0000256" key="8">
    <source>
        <dbReference type="ARBA" id="ARBA00023136"/>
    </source>
</evidence>
<feature type="transmembrane region" description="Helical" evidence="9">
    <location>
        <begin position="79"/>
        <end position="98"/>
    </location>
</feature>
<comment type="similarity">
    <text evidence="2">Belongs to the TrkH potassium transport family.</text>
</comment>
<dbReference type="Pfam" id="PF02386">
    <property type="entry name" value="TrkH"/>
    <property type="match status" value="1"/>
</dbReference>
<dbReference type="GO" id="GO:0008324">
    <property type="term" value="F:monoatomic cation transmembrane transporter activity"/>
    <property type="evidence" value="ECO:0007669"/>
    <property type="project" value="InterPro"/>
</dbReference>
<comment type="subcellular location">
    <subcellularLocation>
        <location evidence="1">Cell membrane</location>
        <topology evidence="1">Multi-pass membrane protein</topology>
    </subcellularLocation>
</comment>
<sequence>MRQARELIYAVRLRVVGRYVGELAGVIAALTIVPLIVSLVSGEPGTALRYVVVIVITASLAAALFRLPKADDIQTNEALVVVACVFMLAAAAMIYPLMAGGLSFLDALFEAVSGVTTTGLTATATVEDKTAAFLFARAWMQWYGGLGFVDADTGKLFAEARIPFFVVAGLETR</sequence>
<accession>A0AAE4ZB01</accession>
<evidence type="ECO:0008006" key="12">
    <source>
        <dbReference type="Google" id="ProtNLM"/>
    </source>
</evidence>
<dbReference type="GO" id="GO:0030001">
    <property type="term" value="P:metal ion transport"/>
    <property type="evidence" value="ECO:0007669"/>
    <property type="project" value="UniProtKB-ARBA"/>
</dbReference>
<dbReference type="PANTHER" id="PTHR32024">
    <property type="entry name" value="TRK SYSTEM POTASSIUM UPTAKE PROTEIN TRKG-RELATED"/>
    <property type="match status" value="1"/>
</dbReference>
<evidence type="ECO:0000256" key="1">
    <source>
        <dbReference type="ARBA" id="ARBA00004651"/>
    </source>
</evidence>
<dbReference type="PANTHER" id="PTHR32024:SF2">
    <property type="entry name" value="TRK SYSTEM POTASSIUM UPTAKE PROTEIN TRKG-RELATED"/>
    <property type="match status" value="1"/>
</dbReference>
<evidence type="ECO:0000256" key="4">
    <source>
        <dbReference type="ARBA" id="ARBA00022475"/>
    </source>
</evidence>
<keyword evidence="5 9" id="KW-0812">Transmembrane</keyword>
<name>A0AAE4ZB01_9BACT</name>
<gene>
    <name evidence="10" type="ORF">GWO12_16595</name>
</gene>
<feature type="transmembrane region" description="Helical" evidence="9">
    <location>
        <begin position="20"/>
        <end position="41"/>
    </location>
</feature>
<dbReference type="InterPro" id="IPR003445">
    <property type="entry name" value="Cat_transpt"/>
</dbReference>
<evidence type="ECO:0000313" key="11">
    <source>
        <dbReference type="Proteomes" id="UP000702544"/>
    </source>
</evidence>
<evidence type="ECO:0000256" key="2">
    <source>
        <dbReference type="ARBA" id="ARBA00009137"/>
    </source>
</evidence>
<evidence type="ECO:0000256" key="7">
    <source>
        <dbReference type="ARBA" id="ARBA00023065"/>
    </source>
</evidence>
<dbReference type="GO" id="GO:0005886">
    <property type="term" value="C:plasma membrane"/>
    <property type="evidence" value="ECO:0007669"/>
    <property type="project" value="UniProtKB-SubCell"/>
</dbReference>
<evidence type="ECO:0000256" key="5">
    <source>
        <dbReference type="ARBA" id="ARBA00022692"/>
    </source>
</evidence>
<keyword evidence="7" id="KW-0406">Ion transport</keyword>
<protein>
    <recommendedName>
        <fullName evidence="12">TrkH family potassium uptake protein</fullName>
    </recommendedName>
</protein>
<keyword evidence="4" id="KW-1003">Cell membrane</keyword>
<dbReference type="EMBL" id="JAACAK010000142">
    <property type="protein sequence ID" value="NIR76699.1"/>
    <property type="molecule type" value="Genomic_DNA"/>
</dbReference>
<organism evidence="10 11">
    <name type="scientific">Candidatus Kutchimonas denitrificans</name>
    <dbReference type="NCBI Taxonomy" id="3056748"/>
    <lineage>
        <taxon>Bacteria</taxon>
        <taxon>Pseudomonadati</taxon>
        <taxon>Gemmatimonadota</taxon>
        <taxon>Gemmatimonadia</taxon>
        <taxon>Candidatus Palauibacterales</taxon>
        <taxon>Candidatus Palauibacteraceae</taxon>
        <taxon>Candidatus Kutchimonas</taxon>
    </lineage>
</organism>
<keyword evidence="6 9" id="KW-1133">Transmembrane helix</keyword>
<feature type="transmembrane region" description="Helical" evidence="9">
    <location>
        <begin position="47"/>
        <end position="67"/>
    </location>
</feature>